<comment type="caution">
    <text evidence="12">The sequence shown here is derived from an EMBL/GenBank/DDBJ whole genome shotgun (WGS) entry which is preliminary data.</text>
</comment>
<dbReference type="InterPro" id="IPR037439">
    <property type="entry name" value="Branching_enzy"/>
</dbReference>
<dbReference type="CDD" id="cd11322">
    <property type="entry name" value="AmyAc_Glg_BE"/>
    <property type="match status" value="1"/>
</dbReference>
<evidence type="ECO:0000256" key="9">
    <source>
        <dbReference type="HAMAP-Rule" id="MF_00685"/>
    </source>
</evidence>
<dbReference type="SUPFAM" id="SSF51445">
    <property type="entry name" value="(Trans)glycosidases"/>
    <property type="match status" value="1"/>
</dbReference>
<dbReference type="InterPro" id="IPR013783">
    <property type="entry name" value="Ig-like_fold"/>
</dbReference>
<dbReference type="Proteomes" id="UP000317998">
    <property type="component" value="Unassembled WGS sequence"/>
</dbReference>
<dbReference type="PIRSF" id="PIRSF000463">
    <property type="entry name" value="GlgB"/>
    <property type="match status" value="1"/>
</dbReference>
<dbReference type="NCBIfam" id="NF008967">
    <property type="entry name" value="PRK12313.1"/>
    <property type="match status" value="1"/>
</dbReference>
<dbReference type="GO" id="GO:0043169">
    <property type="term" value="F:cation binding"/>
    <property type="evidence" value="ECO:0007669"/>
    <property type="project" value="InterPro"/>
</dbReference>
<dbReference type="NCBIfam" id="NF003811">
    <property type="entry name" value="PRK05402.1"/>
    <property type="match status" value="1"/>
</dbReference>
<dbReference type="InterPro" id="IPR013780">
    <property type="entry name" value="Glyco_hydro_b"/>
</dbReference>
<dbReference type="FunFam" id="2.60.40.1180:FF:000002">
    <property type="entry name" value="1,4-alpha-glucan branching enzyme GlgB"/>
    <property type="match status" value="1"/>
</dbReference>
<feature type="active site" description="Proton donor" evidence="9 10">
    <location>
        <position position="358"/>
    </location>
</feature>
<evidence type="ECO:0000313" key="13">
    <source>
        <dbReference type="Proteomes" id="UP000317998"/>
    </source>
</evidence>
<comment type="function">
    <text evidence="9">Catalyzes the formation of the alpha-1,6-glucosidic linkages in glycogen by scission of a 1,4-alpha-linked oligosaccharide from growing alpha-1,4-glucan chains and the subsequent attachment of the oligosaccharide to the alpha-1,6 position.</text>
</comment>
<dbReference type="Pfam" id="PF02806">
    <property type="entry name" value="Alpha-amylase_C"/>
    <property type="match status" value="1"/>
</dbReference>
<dbReference type="EMBL" id="VFOM01000001">
    <property type="protein sequence ID" value="TQL47638.1"/>
    <property type="molecule type" value="Genomic_DNA"/>
</dbReference>
<evidence type="ECO:0000256" key="4">
    <source>
        <dbReference type="ARBA" id="ARBA00022600"/>
    </source>
</evidence>
<reference evidence="12 13" key="1">
    <citation type="submission" date="2019-06" db="EMBL/GenBank/DDBJ databases">
        <title>Sequencing the genomes of 1000 actinobacteria strains.</title>
        <authorList>
            <person name="Klenk H.-P."/>
        </authorList>
    </citation>
    <scope>NUCLEOTIDE SEQUENCE [LARGE SCALE GENOMIC DNA]</scope>
    <source>
        <strain evidence="12 13">DSM 26477</strain>
    </source>
</reference>
<gene>
    <name evidence="9" type="primary">glgB</name>
    <name evidence="12" type="ORF">FB562_0704</name>
</gene>
<organism evidence="12 13">
    <name type="scientific">Homoserinimonas aerilata</name>
    <dbReference type="NCBI Taxonomy" id="1162970"/>
    <lineage>
        <taxon>Bacteria</taxon>
        <taxon>Bacillati</taxon>
        <taxon>Actinomycetota</taxon>
        <taxon>Actinomycetes</taxon>
        <taxon>Micrococcales</taxon>
        <taxon>Microbacteriaceae</taxon>
        <taxon>Homoserinimonas</taxon>
    </lineage>
</organism>
<dbReference type="CDD" id="cd02855">
    <property type="entry name" value="E_set_GBE_prok_N"/>
    <property type="match status" value="1"/>
</dbReference>
<dbReference type="UniPathway" id="UPA00164"/>
<sequence>MNAQPKPITGDIDLHLFGEGRHEELWRMLGARPVDRDGTQGTVFVVWAPRAQAVRVIGDFNYWGGEQHEMLRLDDTGAWELFVAGVGAGTAYKFRILTAAGEWVERADPMARHTETPPRTASIVIGASGHEWGDGDWMNTRAGRDPHESPMSIYELHVGSWRPGLGYRDLADQLIDYVSDLGFTHVEFMPLAEHPYGPSWGYQVTGYYAPTSRFGHPDDLRYLIDRLHQAGIGVLMDWVPGHFPKDEWALARFDGETLYEHGDPRRGEQPDWGTLVFDFGQSQVRNFLVANALYWLEEFHIDGLRVDAVASMLYLDYSREDWLPNEFGGRENLEAISFLQEVNATAYKRYPGVVMIAEESTAFPGVTRPTGGNGLGFGLKWNMGWMHDSLQYMAVDPMWRSHHHHDITFSTQYAFSESFLLPISHDEVVHGKGSLLAKMPGDQWQKLANVRAYLAFMWGHPGKQLLFMGQEFGQPSEWSEDRGLDWWILDQPVHQGLHSLVGQLNRVYRAEPALWSRDNDPRGFEWIIGDDSTNNVLAFIRRSSDGEQLVVIVNFSGVPHEHYRVGLPVDGEWTELVNTDATEYGGSGVGNLGSVTASAGPSHGQPASAFVTVPPLGALFLKPRA</sequence>
<comment type="subunit">
    <text evidence="9">Monomer.</text>
</comment>
<evidence type="ECO:0000256" key="5">
    <source>
        <dbReference type="ARBA" id="ARBA00022676"/>
    </source>
</evidence>
<evidence type="ECO:0000256" key="1">
    <source>
        <dbReference type="ARBA" id="ARBA00000826"/>
    </source>
</evidence>
<dbReference type="SMART" id="SM00642">
    <property type="entry name" value="Aamy"/>
    <property type="match status" value="1"/>
</dbReference>
<evidence type="ECO:0000256" key="3">
    <source>
        <dbReference type="ARBA" id="ARBA00009000"/>
    </source>
</evidence>
<dbReference type="EC" id="2.4.1.18" evidence="9"/>
<dbReference type="InterPro" id="IPR006407">
    <property type="entry name" value="GlgB"/>
</dbReference>
<feature type="domain" description="Glycosyl hydrolase family 13 catalytic" evidence="11">
    <location>
        <begin position="155"/>
        <end position="504"/>
    </location>
</feature>
<keyword evidence="13" id="KW-1185">Reference proteome</keyword>
<dbReference type="InterPro" id="IPR006048">
    <property type="entry name" value="A-amylase/branching_C"/>
</dbReference>
<proteinExistence type="inferred from homology"/>
<accession>A0A542YHX5</accession>
<dbReference type="GO" id="GO:0005829">
    <property type="term" value="C:cytosol"/>
    <property type="evidence" value="ECO:0007669"/>
    <property type="project" value="TreeGrafter"/>
</dbReference>
<dbReference type="PANTHER" id="PTHR43651">
    <property type="entry name" value="1,4-ALPHA-GLUCAN-BRANCHING ENZYME"/>
    <property type="match status" value="1"/>
</dbReference>
<evidence type="ECO:0000256" key="6">
    <source>
        <dbReference type="ARBA" id="ARBA00022679"/>
    </source>
</evidence>
<keyword evidence="4 9" id="KW-0321">Glycogen metabolism</keyword>
<evidence type="ECO:0000313" key="12">
    <source>
        <dbReference type="EMBL" id="TQL47638.1"/>
    </source>
</evidence>
<feature type="active site" description="Nucleophile" evidence="9 10">
    <location>
        <position position="307"/>
    </location>
</feature>
<dbReference type="Gene3D" id="3.20.20.80">
    <property type="entry name" value="Glycosidases"/>
    <property type="match status" value="1"/>
</dbReference>
<keyword evidence="7 9" id="KW-0320">Glycogen biosynthesis</keyword>
<keyword evidence="6 9" id="KW-0808">Transferase</keyword>
<dbReference type="FunFam" id="2.60.40.10:FF:000169">
    <property type="entry name" value="1,4-alpha-glucan branching enzyme GlgB"/>
    <property type="match status" value="1"/>
</dbReference>
<dbReference type="InterPro" id="IPR044143">
    <property type="entry name" value="GlgB_N_E_set_prok"/>
</dbReference>
<dbReference type="PANTHER" id="PTHR43651:SF3">
    <property type="entry name" value="1,4-ALPHA-GLUCAN-BRANCHING ENZYME"/>
    <property type="match status" value="1"/>
</dbReference>
<dbReference type="Gene3D" id="2.60.40.1180">
    <property type="entry name" value="Golgi alpha-mannosidase II"/>
    <property type="match status" value="1"/>
</dbReference>
<dbReference type="InterPro" id="IPR014756">
    <property type="entry name" value="Ig_E-set"/>
</dbReference>
<evidence type="ECO:0000259" key="11">
    <source>
        <dbReference type="SMART" id="SM00642"/>
    </source>
</evidence>
<dbReference type="SUPFAM" id="SSF81296">
    <property type="entry name" value="E set domains"/>
    <property type="match status" value="1"/>
</dbReference>
<keyword evidence="8 9" id="KW-0119">Carbohydrate metabolism</keyword>
<dbReference type="GO" id="GO:0003844">
    <property type="term" value="F:1,4-alpha-glucan branching enzyme activity"/>
    <property type="evidence" value="ECO:0007669"/>
    <property type="project" value="UniProtKB-UniRule"/>
</dbReference>
<dbReference type="InterPro" id="IPR006047">
    <property type="entry name" value="GH13_cat_dom"/>
</dbReference>
<dbReference type="FunFam" id="3.20.20.80:FF:000003">
    <property type="entry name" value="1,4-alpha-glucan branching enzyme GlgB"/>
    <property type="match status" value="1"/>
</dbReference>
<dbReference type="GO" id="GO:0005978">
    <property type="term" value="P:glycogen biosynthetic process"/>
    <property type="evidence" value="ECO:0007669"/>
    <property type="project" value="UniProtKB-UniRule"/>
</dbReference>
<dbReference type="InterPro" id="IPR004193">
    <property type="entry name" value="Glyco_hydro_13_N"/>
</dbReference>
<evidence type="ECO:0000256" key="10">
    <source>
        <dbReference type="PIRSR" id="PIRSR000463-1"/>
    </source>
</evidence>
<dbReference type="OrthoDB" id="9800174at2"/>
<dbReference type="NCBIfam" id="TIGR01515">
    <property type="entry name" value="branching_enzym"/>
    <property type="match status" value="1"/>
</dbReference>
<comment type="pathway">
    <text evidence="2 9">Glycan biosynthesis; glycogen biosynthesis.</text>
</comment>
<evidence type="ECO:0000256" key="2">
    <source>
        <dbReference type="ARBA" id="ARBA00004964"/>
    </source>
</evidence>
<keyword evidence="5 9" id="KW-0328">Glycosyltransferase</keyword>
<dbReference type="Gene3D" id="2.60.40.10">
    <property type="entry name" value="Immunoglobulins"/>
    <property type="match status" value="1"/>
</dbReference>
<dbReference type="Pfam" id="PF02922">
    <property type="entry name" value="CBM_48"/>
    <property type="match status" value="1"/>
</dbReference>
<dbReference type="AlphaFoldDB" id="A0A542YHX5"/>
<dbReference type="HAMAP" id="MF_00685">
    <property type="entry name" value="GlgB"/>
    <property type="match status" value="1"/>
</dbReference>
<name>A0A542YHX5_9MICO</name>
<dbReference type="GO" id="GO:0004553">
    <property type="term" value="F:hydrolase activity, hydrolyzing O-glycosyl compounds"/>
    <property type="evidence" value="ECO:0007669"/>
    <property type="project" value="InterPro"/>
</dbReference>
<comment type="catalytic activity">
    <reaction evidence="1 9">
        <text>Transfers a segment of a (1-&gt;4)-alpha-D-glucan chain to a primary hydroxy group in a similar glucan chain.</text>
        <dbReference type="EC" id="2.4.1.18"/>
    </reaction>
</comment>
<dbReference type="SUPFAM" id="SSF51011">
    <property type="entry name" value="Glycosyl hydrolase domain"/>
    <property type="match status" value="1"/>
</dbReference>
<protein>
    <recommendedName>
        <fullName evidence="9">1,4-alpha-glucan branching enzyme GlgB</fullName>
        <ecNumber evidence="9">2.4.1.18</ecNumber>
    </recommendedName>
    <alternativeName>
        <fullName evidence="9">1,4-alpha-D-glucan:1,4-alpha-D-glucan 6-glucosyl-transferase</fullName>
    </alternativeName>
    <alternativeName>
        <fullName evidence="9">Alpha-(1-&gt;4)-glucan branching enzyme</fullName>
    </alternativeName>
    <alternativeName>
        <fullName evidence="9">Glycogen branching enzyme</fullName>
        <shortName evidence="9">BE</shortName>
    </alternativeName>
</protein>
<evidence type="ECO:0000256" key="7">
    <source>
        <dbReference type="ARBA" id="ARBA00023056"/>
    </source>
</evidence>
<dbReference type="InterPro" id="IPR017853">
    <property type="entry name" value="GH"/>
</dbReference>
<comment type="similarity">
    <text evidence="3 9">Belongs to the glycosyl hydrolase 13 family. GlgB subfamily.</text>
</comment>
<dbReference type="Pfam" id="PF00128">
    <property type="entry name" value="Alpha-amylase"/>
    <property type="match status" value="2"/>
</dbReference>
<evidence type="ECO:0000256" key="8">
    <source>
        <dbReference type="ARBA" id="ARBA00023277"/>
    </source>
</evidence>